<dbReference type="Pfam" id="PF02361">
    <property type="entry name" value="CbiQ"/>
    <property type="match status" value="1"/>
</dbReference>
<evidence type="ECO:0000256" key="6">
    <source>
        <dbReference type="SAM" id="Phobius"/>
    </source>
</evidence>
<feature type="transmembrane region" description="Helical" evidence="6">
    <location>
        <begin position="176"/>
        <end position="196"/>
    </location>
</feature>
<dbReference type="AlphaFoldDB" id="A0A494WVS5"/>
<evidence type="ECO:0000313" key="7">
    <source>
        <dbReference type="EMBL" id="RKO67589.1"/>
    </source>
</evidence>
<keyword evidence="8" id="KW-1185">Reference proteome</keyword>
<dbReference type="GO" id="GO:0006824">
    <property type="term" value="P:cobalt ion transport"/>
    <property type="evidence" value="ECO:0007669"/>
    <property type="project" value="InterPro"/>
</dbReference>
<keyword evidence="5 6" id="KW-0472">Membrane</keyword>
<evidence type="ECO:0000256" key="5">
    <source>
        <dbReference type="ARBA" id="ARBA00023136"/>
    </source>
</evidence>
<evidence type="ECO:0000256" key="2">
    <source>
        <dbReference type="ARBA" id="ARBA00022475"/>
    </source>
</evidence>
<proteinExistence type="predicted"/>
<dbReference type="GO" id="GO:0043190">
    <property type="term" value="C:ATP-binding cassette (ABC) transporter complex"/>
    <property type="evidence" value="ECO:0007669"/>
    <property type="project" value="InterPro"/>
</dbReference>
<evidence type="ECO:0000313" key="8">
    <source>
        <dbReference type="Proteomes" id="UP000271256"/>
    </source>
</evidence>
<dbReference type="NCBIfam" id="TIGR02454">
    <property type="entry name" value="ECF_T_CbiQ"/>
    <property type="match status" value="1"/>
</dbReference>
<dbReference type="InterPro" id="IPR012809">
    <property type="entry name" value="ECF_CbiQ"/>
</dbReference>
<protein>
    <submittedName>
        <fullName evidence="7">Cobalt ECF transporter T component CbiQ</fullName>
    </submittedName>
</protein>
<dbReference type="OrthoDB" id="8585740at2"/>
<keyword evidence="3 6" id="KW-0812">Transmembrane</keyword>
<feature type="transmembrane region" description="Helical" evidence="6">
    <location>
        <begin position="273"/>
        <end position="298"/>
    </location>
</feature>
<dbReference type="EMBL" id="RBWE01000001">
    <property type="protein sequence ID" value="RKO67589.1"/>
    <property type="molecule type" value="Genomic_DNA"/>
</dbReference>
<dbReference type="PANTHER" id="PTHR34857">
    <property type="entry name" value="SLL0384 PROTEIN"/>
    <property type="match status" value="1"/>
</dbReference>
<accession>A0A494WVS5</accession>
<name>A0A494WVS5_9FIRM</name>
<evidence type="ECO:0000256" key="4">
    <source>
        <dbReference type="ARBA" id="ARBA00022989"/>
    </source>
</evidence>
<feature type="transmembrane region" description="Helical" evidence="6">
    <location>
        <begin position="77"/>
        <end position="95"/>
    </location>
</feature>
<dbReference type="InterPro" id="IPR051611">
    <property type="entry name" value="ECF_transporter_component"/>
</dbReference>
<evidence type="ECO:0000256" key="3">
    <source>
        <dbReference type="ARBA" id="ARBA00022692"/>
    </source>
</evidence>
<dbReference type="Proteomes" id="UP000271256">
    <property type="component" value="Unassembled WGS sequence"/>
</dbReference>
<comment type="caution">
    <text evidence="7">The sequence shown here is derived from an EMBL/GenBank/DDBJ whole genome shotgun (WGS) entry which is preliminary data.</text>
</comment>
<feature type="transmembrane region" description="Helical" evidence="6">
    <location>
        <begin position="142"/>
        <end position="164"/>
    </location>
</feature>
<feature type="transmembrane region" description="Helical" evidence="6">
    <location>
        <begin position="102"/>
        <end position="122"/>
    </location>
</feature>
<comment type="subcellular location">
    <subcellularLocation>
        <location evidence="1">Cell membrane</location>
        <topology evidence="1">Multi-pass membrane protein</topology>
    </subcellularLocation>
</comment>
<evidence type="ECO:0000256" key="1">
    <source>
        <dbReference type="ARBA" id="ARBA00004651"/>
    </source>
</evidence>
<dbReference type="RefSeq" id="WP_121451999.1">
    <property type="nucleotide sequence ID" value="NZ_RBWE01000001.1"/>
</dbReference>
<dbReference type="InterPro" id="IPR003339">
    <property type="entry name" value="ABC/ECF_trnsptr_transmembrane"/>
</dbReference>
<reference evidence="7 8" key="1">
    <citation type="submission" date="2018-10" db="EMBL/GenBank/DDBJ databases">
        <authorList>
            <person name="Grouzdev D.S."/>
            <person name="Krutkina M.S."/>
            <person name="Tourova T.P."/>
            <person name="Nazina T.N."/>
        </authorList>
    </citation>
    <scope>NUCLEOTIDE SEQUENCE [LARGE SCALE GENOMIC DNA]</scope>
    <source>
        <strain evidence="7 8">435</strain>
    </source>
</reference>
<keyword evidence="4 6" id="KW-1133">Transmembrane helix</keyword>
<dbReference type="PANTHER" id="PTHR34857:SF2">
    <property type="entry name" value="SLL0384 PROTEIN"/>
    <property type="match status" value="1"/>
</dbReference>
<dbReference type="CDD" id="cd16914">
    <property type="entry name" value="EcfT"/>
    <property type="match status" value="1"/>
</dbReference>
<organism evidence="7 8">
    <name type="scientific">Desulfofundulus salinus</name>
    <dbReference type="NCBI Taxonomy" id="2419843"/>
    <lineage>
        <taxon>Bacteria</taxon>
        <taxon>Bacillati</taxon>
        <taxon>Bacillota</taxon>
        <taxon>Clostridia</taxon>
        <taxon>Eubacteriales</taxon>
        <taxon>Peptococcaceae</taxon>
        <taxon>Desulfofundulus</taxon>
    </lineage>
</organism>
<keyword evidence="2" id="KW-1003">Cell membrane</keyword>
<sequence length="301" mass="34298">MEAAACPERQAYYHMVFFCEFLWGWKGSVDVSQVMDHFLQPGGHSGSFMHRLDPRVKVVAVVGFIALSTMLTSRTCLALAAGFLLVLTAAARLHLRQLVSRLLWLLPFAGVMIFLFPFIIPGEPFWRWEWGILTLTATREGWQHALMLSLRVFAAVLAVNFLMATTGLRHVLEALSFFRVPAVFIQLIEFSIRYIYVVGDELRRMNTARTARGFVPGRHLFHRHTFRTLGQTIAVLFIRSWERGERIYHAMLARGYSGENRKRVLPPPGGWDLAWGAFILSVAIGLRLFELGGHIWLLSLK</sequence>
<feature type="transmembrane region" description="Helical" evidence="6">
    <location>
        <begin position="54"/>
        <end position="71"/>
    </location>
</feature>
<gene>
    <name evidence="7" type="primary">cbiQ</name>
    <name evidence="7" type="ORF">D7024_11885</name>
</gene>